<dbReference type="Gramene" id="OMO90171">
    <property type="protein sequence ID" value="OMO90171"/>
    <property type="gene ID" value="CCACVL1_07500"/>
</dbReference>
<evidence type="ECO:0000313" key="1">
    <source>
        <dbReference type="EMBL" id="OMO90171.1"/>
    </source>
</evidence>
<gene>
    <name evidence="1" type="ORF">CCACVL1_07500</name>
</gene>
<name>A0A1R3J5S4_COCAP</name>
<sequence length="76" mass="8534">MAVISCLVPIFQHAEELDIEKEIEDFHWCLGGCQIHSWRLINAVIVAKNAVILWRRLIKNAAMHCDTEFSGVSGGV</sequence>
<dbReference type="AlphaFoldDB" id="A0A1R3J5S4"/>
<keyword evidence="2" id="KW-1185">Reference proteome</keyword>
<accession>A0A1R3J5S4</accession>
<dbReference type="Proteomes" id="UP000188268">
    <property type="component" value="Unassembled WGS sequence"/>
</dbReference>
<comment type="caution">
    <text evidence="1">The sequence shown here is derived from an EMBL/GenBank/DDBJ whole genome shotgun (WGS) entry which is preliminary data.</text>
</comment>
<organism evidence="1 2">
    <name type="scientific">Corchorus capsularis</name>
    <name type="common">Jute</name>
    <dbReference type="NCBI Taxonomy" id="210143"/>
    <lineage>
        <taxon>Eukaryota</taxon>
        <taxon>Viridiplantae</taxon>
        <taxon>Streptophyta</taxon>
        <taxon>Embryophyta</taxon>
        <taxon>Tracheophyta</taxon>
        <taxon>Spermatophyta</taxon>
        <taxon>Magnoliopsida</taxon>
        <taxon>eudicotyledons</taxon>
        <taxon>Gunneridae</taxon>
        <taxon>Pentapetalae</taxon>
        <taxon>rosids</taxon>
        <taxon>malvids</taxon>
        <taxon>Malvales</taxon>
        <taxon>Malvaceae</taxon>
        <taxon>Grewioideae</taxon>
        <taxon>Apeibeae</taxon>
        <taxon>Corchorus</taxon>
    </lineage>
</organism>
<evidence type="ECO:0000313" key="2">
    <source>
        <dbReference type="Proteomes" id="UP000188268"/>
    </source>
</evidence>
<protein>
    <submittedName>
        <fullName evidence="1">Uncharacterized protein</fullName>
    </submittedName>
</protein>
<proteinExistence type="predicted"/>
<dbReference type="EMBL" id="AWWV01008493">
    <property type="protein sequence ID" value="OMO90171.1"/>
    <property type="molecule type" value="Genomic_DNA"/>
</dbReference>
<reference evidence="1 2" key="1">
    <citation type="submission" date="2013-09" db="EMBL/GenBank/DDBJ databases">
        <title>Corchorus capsularis genome sequencing.</title>
        <authorList>
            <person name="Alam M."/>
            <person name="Haque M.S."/>
            <person name="Islam M.S."/>
            <person name="Emdad E.M."/>
            <person name="Islam M.M."/>
            <person name="Ahmed B."/>
            <person name="Halim A."/>
            <person name="Hossen Q.M.M."/>
            <person name="Hossain M.Z."/>
            <person name="Ahmed R."/>
            <person name="Khan M.M."/>
            <person name="Islam R."/>
            <person name="Rashid M.M."/>
            <person name="Khan S.A."/>
            <person name="Rahman M.S."/>
            <person name="Alam M."/>
        </authorList>
    </citation>
    <scope>NUCLEOTIDE SEQUENCE [LARGE SCALE GENOMIC DNA]</scope>
    <source>
        <strain evidence="2">cv. CVL-1</strain>
        <tissue evidence="1">Whole seedling</tissue>
    </source>
</reference>